<evidence type="ECO:0000313" key="1">
    <source>
        <dbReference type="EMBL" id="KAK9240260.1"/>
    </source>
</evidence>
<gene>
    <name evidence="1" type="ORF">V1525DRAFT_444763</name>
</gene>
<comment type="caution">
    <text evidence="1">The sequence shown here is derived from an EMBL/GenBank/DDBJ whole genome shotgun (WGS) entry which is preliminary data.</text>
</comment>
<dbReference type="Proteomes" id="UP001433508">
    <property type="component" value="Unassembled WGS sequence"/>
</dbReference>
<sequence length="326" mass="36459">MDSVHNYSEVEFHAEGAFSTIYRGRPIPTSPLSARYSEVALKVSDVFTQRLPHSPVLECRILQTLRHKYVMPLLSAFCDNSNLVLVTPYTPLHFTGDVVTDSATRAKIVRDITSAVAFLHNQGVIHRDIKPQNILLASKSGPAYLSDFGTAWVPAAMKLSQAVLDSQFGQSRLTRLETDVEPANAKVTDVGTGPYRAPELLFGHTAYTECIDLWSWGCVIAELWNKKPIFDDENPESSEISLINTIFRKLGTPNLQTWPEAKQFPAFVHIQFIPYPPQSIDQMLPSAPSEAIEVITGLLQYESKRRITAEKILNMKYLSLAPDNIE</sequence>
<dbReference type="EMBL" id="MU971340">
    <property type="protein sequence ID" value="KAK9240260.1"/>
    <property type="molecule type" value="Genomic_DNA"/>
</dbReference>
<keyword evidence="2" id="KW-1185">Reference proteome</keyword>
<reference evidence="2" key="1">
    <citation type="journal article" date="2024" name="Front. Bioeng. Biotechnol.">
        <title>Genome-scale model development and genomic sequencing of the oleaginous clade Lipomyces.</title>
        <authorList>
            <person name="Czajka J.J."/>
            <person name="Han Y."/>
            <person name="Kim J."/>
            <person name="Mondo S.J."/>
            <person name="Hofstad B.A."/>
            <person name="Robles A."/>
            <person name="Haridas S."/>
            <person name="Riley R."/>
            <person name="LaButti K."/>
            <person name="Pangilinan J."/>
            <person name="Andreopoulos W."/>
            <person name="Lipzen A."/>
            <person name="Yan J."/>
            <person name="Wang M."/>
            <person name="Ng V."/>
            <person name="Grigoriev I.V."/>
            <person name="Spatafora J.W."/>
            <person name="Magnuson J.K."/>
            <person name="Baker S.E."/>
            <person name="Pomraning K.R."/>
        </authorList>
    </citation>
    <scope>NUCLEOTIDE SEQUENCE [LARGE SCALE GENOMIC DNA]</scope>
    <source>
        <strain evidence="2">CBS 7786</strain>
    </source>
</reference>
<protein>
    <submittedName>
        <fullName evidence="1">Kinase-like domain-containing protein</fullName>
    </submittedName>
</protein>
<proteinExistence type="predicted"/>
<name>A0ACC3T9L6_LIPKO</name>
<accession>A0ACC3T9L6</accession>
<evidence type="ECO:0000313" key="2">
    <source>
        <dbReference type="Proteomes" id="UP001433508"/>
    </source>
</evidence>
<organism evidence="1 2">
    <name type="scientific">Lipomyces kononenkoae</name>
    <name type="common">Yeast</name>
    <dbReference type="NCBI Taxonomy" id="34357"/>
    <lineage>
        <taxon>Eukaryota</taxon>
        <taxon>Fungi</taxon>
        <taxon>Dikarya</taxon>
        <taxon>Ascomycota</taxon>
        <taxon>Saccharomycotina</taxon>
        <taxon>Lipomycetes</taxon>
        <taxon>Lipomycetales</taxon>
        <taxon>Lipomycetaceae</taxon>
        <taxon>Lipomyces</taxon>
    </lineage>
</organism>